<keyword evidence="7" id="KW-0963">Cytoplasm</keyword>
<dbReference type="GO" id="GO:0071555">
    <property type="term" value="P:cell wall organization"/>
    <property type="evidence" value="ECO:0007669"/>
    <property type="project" value="UniProtKB-KW"/>
</dbReference>
<comment type="subcellular location">
    <subcellularLocation>
        <location evidence="7 8">Cytoplasm</location>
    </subcellularLocation>
</comment>
<keyword evidence="3 7" id="KW-0133">Cell shape</keyword>
<feature type="domain" description="Mur ligase C-terminal" evidence="10">
    <location>
        <begin position="328"/>
        <end position="458"/>
    </location>
</feature>
<dbReference type="InterPro" id="IPR013221">
    <property type="entry name" value="Mur_ligase_cen"/>
</dbReference>
<dbReference type="InterPro" id="IPR036615">
    <property type="entry name" value="Mur_ligase_C_dom_sf"/>
</dbReference>
<feature type="binding site" evidence="7">
    <location>
        <position position="187"/>
    </location>
    <ligand>
        <name>UDP-N-acetyl-alpha-D-muramoyl-L-alanyl-D-glutamate</name>
        <dbReference type="ChEBI" id="CHEBI:83900"/>
    </ligand>
</feature>
<evidence type="ECO:0000256" key="1">
    <source>
        <dbReference type="ARBA" id="ARBA00005898"/>
    </source>
</evidence>
<feature type="short sequence motif" description="Meso-diaminopimelate recognition motif" evidence="7">
    <location>
        <begin position="403"/>
        <end position="406"/>
    </location>
</feature>
<keyword evidence="7" id="KW-0460">Magnesium</keyword>
<reference evidence="12 13" key="1">
    <citation type="submission" date="2017-05" db="EMBL/GenBank/DDBJ databases">
        <title>The draft genome sequence of Idiomarina salinarum WNB302.</title>
        <authorList>
            <person name="Sun Y."/>
            <person name="Chen B."/>
            <person name="Du Z."/>
        </authorList>
    </citation>
    <scope>NUCLEOTIDE SEQUENCE [LARGE SCALE GENOMIC DNA]</scope>
    <source>
        <strain evidence="12 13">WNB302</strain>
    </source>
</reference>
<dbReference type="EMBL" id="NGJN01000003">
    <property type="protein sequence ID" value="OZV69264.1"/>
    <property type="molecule type" value="Genomic_DNA"/>
</dbReference>
<gene>
    <name evidence="7" type="primary">murE</name>
    <name evidence="12" type="ORF">CA834_07355</name>
</gene>
<keyword evidence="2 7" id="KW-0132">Cell division</keyword>
<dbReference type="PANTHER" id="PTHR23135">
    <property type="entry name" value="MUR LIGASE FAMILY MEMBER"/>
    <property type="match status" value="1"/>
</dbReference>
<evidence type="ECO:0000256" key="7">
    <source>
        <dbReference type="HAMAP-Rule" id="MF_00208"/>
    </source>
</evidence>
<dbReference type="HAMAP" id="MF_00208">
    <property type="entry name" value="MurE"/>
    <property type="match status" value="1"/>
</dbReference>
<evidence type="ECO:0000256" key="3">
    <source>
        <dbReference type="ARBA" id="ARBA00022960"/>
    </source>
</evidence>
<comment type="cofactor">
    <cofactor evidence="7">
        <name>Mg(2+)</name>
        <dbReference type="ChEBI" id="CHEBI:18420"/>
    </cofactor>
</comment>
<evidence type="ECO:0000256" key="2">
    <source>
        <dbReference type="ARBA" id="ARBA00022618"/>
    </source>
</evidence>
<dbReference type="RefSeq" id="WP_094968038.1">
    <property type="nucleotide sequence ID" value="NZ_NGJN01000003.1"/>
</dbReference>
<evidence type="ECO:0000313" key="12">
    <source>
        <dbReference type="EMBL" id="OZV69264.1"/>
    </source>
</evidence>
<comment type="catalytic activity">
    <reaction evidence="7">
        <text>UDP-N-acetyl-alpha-D-muramoyl-L-alanyl-D-glutamate + meso-2,6-diaminopimelate + ATP = UDP-N-acetyl-alpha-D-muramoyl-L-alanyl-gamma-D-glutamyl-meso-2,6-diaminopimelate + ADP + phosphate + H(+)</text>
        <dbReference type="Rhea" id="RHEA:23676"/>
        <dbReference type="ChEBI" id="CHEBI:15378"/>
        <dbReference type="ChEBI" id="CHEBI:30616"/>
        <dbReference type="ChEBI" id="CHEBI:43474"/>
        <dbReference type="ChEBI" id="CHEBI:57791"/>
        <dbReference type="ChEBI" id="CHEBI:83900"/>
        <dbReference type="ChEBI" id="CHEBI:83905"/>
        <dbReference type="ChEBI" id="CHEBI:456216"/>
        <dbReference type="EC" id="6.3.2.13"/>
    </reaction>
</comment>
<comment type="caution">
    <text evidence="7">Lacks conserved residue(s) required for the propagation of feature annotation.</text>
</comment>
<dbReference type="GO" id="GO:0008360">
    <property type="term" value="P:regulation of cell shape"/>
    <property type="evidence" value="ECO:0007669"/>
    <property type="project" value="UniProtKB-KW"/>
</dbReference>
<dbReference type="SUPFAM" id="SSF63418">
    <property type="entry name" value="MurE/MurF N-terminal domain"/>
    <property type="match status" value="1"/>
</dbReference>
<dbReference type="InterPro" id="IPR000713">
    <property type="entry name" value="Mur_ligase_N"/>
</dbReference>
<evidence type="ECO:0000259" key="10">
    <source>
        <dbReference type="Pfam" id="PF02875"/>
    </source>
</evidence>
<dbReference type="InterPro" id="IPR035911">
    <property type="entry name" value="MurE/MurF_N"/>
</dbReference>
<evidence type="ECO:0000256" key="6">
    <source>
        <dbReference type="ARBA" id="ARBA00023316"/>
    </source>
</evidence>
<evidence type="ECO:0000313" key="13">
    <source>
        <dbReference type="Proteomes" id="UP000216840"/>
    </source>
</evidence>
<feature type="modified residue" description="N6-carboxylysine" evidence="7">
    <location>
        <position position="221"/>
    </location>
</feature>
<evidence type="ECO:0000256" key="5">
    <source>
        <dbReference type="ARBA" id="ARBA00023306"/>
    </source>
</evidence>
<comment type="PTM">
    <text evidence="7">Carboxylation is probably crucial for Mg(2+) binding and, consequently, for the gamma-phosphate positioning of ATP.</text>
</comment>
<feature type="binding site" evidence="7">
    <location>
        <position position="181"/>
    </location>
    <ligand>
        <name>UDP-N-acetyl-alpha-D-muramoyl-L-alanyl-D-glutamate</name>
        <dbReference type="ChEBI" id="CHEBI:83900"/>
    </ligand>
</feature>
<feature type="domain" description="Mur ligase central" evidence="11">
    <location>
        <begin position="110"/>
        <end position="305"/>
    </location>
</feature>
<accession>A0A265UVC6</accession>
<feature type="binding site" evidence="7">
    <location>
        <position position="189"/>
    </location>
    <ligand>
        <name>UDP-N-acetyl-alpha-D-muramoyl-L-alanyl-D-glutamate</name>
        <dbReference type="ChEBI" id="CHEBI:83900"/>
    </ligand>
</feature>
<feature type="binding site" evidence="7">
    <location>
        <position position="31"/>
    </location>
    <ligand>
        <name>UDP-N-acetyl-alpha-D-muramoyl-L-alanyl-D-glutamate</name>
        <dbReference type="ChEBI" id="CHEBI:83900"/>
    </ligand>
</feature>
<dbReference type="GO" id="GO:0051301">
    <property type="term" value="P:cell division"/>
    <property type="evidence" value="ECO:0007669"/>
    <property type="project" value="UniProtKB-KW"/>
</dbReference>
<keyword evidence="4 7" id="KW-0573">Peptidoglycan synthesis</keyword>
<dbReference type="Gene3D" id="3.90.190.20">
    <property type="entry name" value="Mur ligase, C-terminal domain"/>
    <property type="match status" value="1"/>
</dbReference>
<keyword evidence="7" id="KW-0547">Nucleotide-binding</keyword>
<dbReference type="InterPro" id="IPR036565">
    <property type="entry name" value="Mur-like_cat_sf"/>
</dbReference>
<dbReference type="Proteomes" id="UP000216840">
    <property type="component" value="Unassembled WGS sequence"/>
</dbReference>
<keyword evidence="7" id="KW-0067">ATP-binding</keyword>
<dbReference type="Gene3D" id="3.40.1190.10">
    <property type="entry name" value="Mur-like, catalytic domain"/>
    <property type="match status" value="1"/>
</dbReference>
<keyword evidence="5 7" id="KW-0131">Cell cycle</keyword>
<dbReference type="InterPro" id="IPR004101">
    <property type="entry name" value="Mur_ligase_C"/>
</dbReference>
<evidence type="ECO:0000256" key="4">
    <source>
        <dbReference type="ARBA" id="ARBA00022984"/>
    </source>
</evidence>
<dbReference type="Pfam" id="PF02875">
    <property type="entry name" value="Mur_ligase_C"/>
    <property type="match status" value="1"/>
</dbReference>
<evidence type="ECO:0000256" key="8">
    <source>
        <dbReference type="RuleBase" id="RU004135"/>
    </source>
</evidence>
<feature type="binding site" evidence="7">
    <location>
        <position position="460"/>
    </location>
    <ligand>
        <name>meso-2,6-diaminopimelate</name>
        <dbReference type="ChEBI" id="CHEBI:57791"/>
    </ligand>
</feature>
<dbReference type="UniPathway" id="UPA00219"/>
<dbReference type="GO" id="GO:0000287">
    <property type="term" value="F:magnesium ion binding"/>
    <property type="evidence" value="ECO:0007669"/>
    <property type="project" value="UniProtKB-UniRule"/>
</dbReference>
<comment type="caution">
    <text evidence="12">The sequence shown here is derived from an EMBL/GenBank/DDBJ whole genome shotgun (WGS) entry which is preliminary data.</text>
</comment>
<dbReference type="EC" id="6.3.2.13" evidence="7"/>
<feature type="domain" description="Mur ligase N-terminal catalytic" evidence="9">
    <location>
        <begin position="26"/>
        <end position="98"/>
    </location>
</feature>
<feature type="binding site" evidence="7">
    <location>
        <position position="456"/>
    </location>
    <ligand>
        <name>meso-2,6-diaminopimelate</name>
        <dbReference type="ChEBI" id="CHEBI:57791"/>
    </ligand>
</feature>
<comment type="similarity">
    <text evidence="1 7">Belongs to the MurCDEF family. MurE subfamily.</text>
</comment>
<dbReference type="GO" id="GO:0005737">
    <property type="term" value="C:cytoplasm"/>
    <property type="evidence" value="ECO:0007669"/>
    <property type="project" value="UniProtKB-SubCell"/>
</dbReference>
<protein>
    <recommendedName>
        <fullName evidence="7">UDP-N-acetylmuramoyl-L-alanyl-D-glutamate--2,6-diaminopimelate ligase</fullName>
        <ecNumber evidence="7">6.3.2.13</ecNumber>
    </recommendedName>
    <alternativeName>
        <fullName evidence="7">Meso-A2pm-adding enzyme</fullName>
    </alternativeName>
    <alternativeName>
        <fullName evidence="7">Meso-diaminopimelate-adding enzyme</fullName>
    </alternativeName>
    <alternativeName>
        <fullName evidence="7">UDP-MurNAc-L-Ala-D-Glu:meso-diaminopimelate ligase</fullName>
    </alternativeName>
    <alternativeName>
        <fullName evidence="7">UDP-MurNAc-tripeptide synthetase</fullName>
    </alternativeName>
    <alternativeName>
        <fullName evidence="7">UDP-N-acetylmuramyl-tripeptide synthetase</fullName>
    </alternativeName>
</protein>
<evidence type="ECO:0000259" key="9">
    <source>
        <dbReference type="Pfam" id="PF01225"/>
    </source>
</evidence>
<dbReference type="AlphaFoldDB" id="A0A265UVC6"/>
<dbReference type="NCBIfam" id="TIGR01085">
    <property type="entry name" value="murE"/>
    <property type="match status" value="1"/>
</dbReference>
<dbReference type="GO" id="GO:0008765">
    <property type="term" value="F:UDP-N-acetylmuramoylalanyl-D-glutamate-2,6-diaminopimelate ligase activity"/>
    <property type="evidence" value="ECO:0007669"/>
    <property type="project" value="UniProtKB-UniRule"/>
</dbReference>
<comment type="function">
    <text evidence="7">Catalyzes the addition of meso-diaminopimelic acid to the nucleotide precursor UDP-N-acetylmuramoyl-L-alanyl-D-glutamate (UMAG) in the biosynthesis of bacterial cell-wall peptidoglycan.</text>
</comment>
<feature type="binding site" evidence="7">
    <location>
        <begin position="403"/>
        <end position="406"/>
    </location>
    <ligand>
        <name>meso-2,6-diaminopimelate</name>
        <dbReference type="ChEBI" id="CHEBI:57791"/>
    </ligand>
</feature>
<dbReference type="SUPFAM" id="SSF53244">
    <property type="entry name" value="MurD-like peptide ligases, peptide-binding domain"/>
    <property type="match status" value="1"/>
</dbReference>
<evidence type="ECO:0000259" key="11">
    <source>
        <dbReference type="Pfam" id="PF08245"/>
    </source>
</evidence>
<comment type="pathway">
    <text evidence="7 8">Cell wall biogenesis; peptidoglycan biosynthesis.</text>
</comment>
<feature type="binding site" evidence="7">
    <location>
        <position position="379"/>
    </location>
    <ligand>
        <name>meso-2,6-diaminopimelate</name>
        <dbReference type="ChEBI" id="CHEBI:57791"/>
    </ligand>
</feature>
<dbReference type="PANTHER" id="PTHR23135:SF4">
    <property type="entry name" value="UDP-N-ACETYLMURAMOYL-L-ALANYL-D-GLUTAMATE--2,6-DIAMINOPIMELATE LIGASE MURE HOMOLOG, CHLOROPLASTIC"/>
    <property type="match status" value="1"/>
</dbReference>
<dbReference type="NCBIfam" id="NF001126">
    <property type="entry name" value="PRK00139.1-4"/>
    <property type="match status" value="1"/>
</dbReference>
<dbReference type="Gene3D" id="3.40.1390.10">
    <property type="entry name" value="MurE/MurF, N-terminal domain"/>
    <property type="match status" value="1"/>
</dbReference>
<dbReference type="OrthoDB" id="9800958at2"/>
<keyword evidence="6 7" id="KW-0961">Cell wall biogenesis/degradation</keyword>
<feature type="binding site" evidence="7">
    <location>
        <begin position="154"/>
        <end position="155"/>
    </location>
    <ligand>
        <name>UDP-N-acetyl-alpha-D-muramoyl-L-alanyl-D-glutamate</name>
        <dbReference type="ChEBI" id="CHEBI:83900"/>
    </ligand>
</feature>
<dbReference type="GO" id="GO:0005524">
    <property type="term" value="F:ATP binding"/>
    <property type="evidence" value="ECO:0007669"/>
    <property type="project" value="UniProtKB-UniRule"/>
</dbReference>
<dbReference type="GO" id="GO:0009252">
    <property type="term" value="P:peptidoglycan biosynthetic process"/>
    <property type="evidence" value="ECO:0007669"/>
    <property type="project" value="UniProtKB-UniRule"/>
</dbReference>
<dbReference type="Pfam" id="PF01225">
    <property type="entry name" value="Mur_ligase"/>
    <property type="match status" value="1"/>
</dbReference>
<keyword evidence="7 12" id="KW-0436">Ligase</keyword>
<sequence length="487" mass="54587">MKVLKDILYKVNINAVVGSTNSVVNKIEFDSRKIGDNDVFVAISGTVTDGHKYIEKAISDGAIAVICEVLPDVLEDGVTYIEVTNSNSALAYMAANYYEQPSQNLKLVGVTGTNGKTTVTSLLYQLFKKAGYKVGLLSTVKIMVDDTTYKTSHTTPDSLTINKYLKLMNEAGVEFCFMEASSHGIHQNRTEGLYFTGGIFTNLSHDHLDYHHSFAEYRDVKKSFFDHLPKEAFALSNIDDKNGLIMLQNTEAKKYTYALKNYADYRAQILENDFGGLLLKLNETELWTKLIGNFNAYNILAIYGAADILGLEKEEILRLISELDNVSGRFQYFISDDRITAIVDYAHTPDALKNVLDTINTIRSKNEELITVVGCGGDRDKTKRPKMAHIASALSTKVIFTSDNPRSEEPQAIIADMEKGVEPQYFKKTLAITDRKQAIKTACQMAQPKDIILIAGKGHESYQEINGQRFDFDDYKIVQEFLKQLQK</sequence>
<dbReference type="InterPro" id="IPR005761">
    <property type="entry name" value="UDP-N-AcMur-Glu-dNH2Pim_ligase"/>
</dbReference>
<proteinExistence type="inferred from homology"/>
<dbReference type="SUPFAM" id="SSF53623">
    <property type="entry name" value="MurD-like peptide ligases, catalytic domain"/>
    <property type="match status" value="1"/>
</dbReference>
<organism evidence="12 13">
    <name type="scientific">Winogradskyella aurantia</name>
    <dbReference type="NCBI Taxonomy" id="1915063"/>
    <lineage>
        <taxon>Bacteria</taxon>
        <taxon>Pseudomonadati</taxon>
        <taxon>Bacteroidota</taxon>
        <taxon>Flavobacteriia</taxon>
        <taxon>Flavobacteriales</taxon>
        <taxon>Flavobacteriaceae</taxon>
        <taxon>Winogradskyella</taxon>
    </lineage>
</organism>
<name>A0A265UVC6_9FLAO</name>
<keyword evidence="13" id="KW-1185">Reference proteome</keyword>
<feature type="binding site" evidence="7">
    <location>
        <begin position="112"/>
        <end position="118"/>
    </location>
    <ligand>
        <name>ATP</name>
        <dbReference type="ChEBI" id="CHEBI:30616"/>
    </ligand>
</feature>
<dbReference type="Pfam" id="PF08245">
    <property type="entry name" value="Mur_ligase_M"/>
    <property type="match status" value="1"/>
</dbReference>